<organism evidence="2 3">
    <name type="scientific">Pieris brassicae</name>
    <name type="common">White butterfly</name>
    <name type="synonym">Large white butterfly</name>
    <dbReference type="NCBI Taxonomy" id="7116"/>
    <lineage>
        <taxon>Eukaryota</taxon>
        <taxon>Metazoa</taxon>
        <taxon>Ecdysozoa</taxon>
        <taxon>Arthropoda</taxon>
        <taxon>Hexapoda</taxon>
        <taxon>Insecta</taxon>
        <taxon>Pterygota</taxon>
        <taxon>Neoptera</taxon>
        <taxon>Endopterygota</taxon>
        <taxon>Lepidoptera</taxon>
        <taxon>Glossata</taxon>
        <taxon>Ditrysia</taxon>
        <taxon>Papilionoidea</taxon>
        <taxon>Pieridae</taxon>
        <taxon>Pierinae</taxon>
        <taxon>Pieris</taxon>
    </lineage>
</organism>
<comment type="caution">
    <text evidence="2">The sequence shown here is derived from an EMBL/GenBank/DDBJ whole genome shotgun (WGS) entry which is preliminary data.</text>
</comment>
<accession>A0A9P0X9A0</accession>
<dbReference type="EMBL" id="CALOZG010000005">
    <property type="protein sequence ID" value="CAH4027359.1"/>
    <property type="molecule type" value="Genomic_DNA"/>
</dbReference>
<keyword evidence="3" id="KW-1185">Reference proteome</keyword>
<reference evidence="2" key="1">
    <citation type="submission" date="2022-05" db="EMBL/GenBank/DDBJ databases">
        <authorList>
            <person name="Okamura Y."/>
        </authorList>
    </citation>
    <scope>NUCLEOTIDE SEQUENCE</scope>
</reference>
<sequence>MLVILPCLALFLNVFGQNLTEAQSYDPSKLLSQIFNLEENDTIARNVPYFDHNNFKTHDGSKALFSRNKFKRNRRQKPQRLNPNGFYGNPYQNNNIQNYNTGHFYERPSFATEALSRVTEALTSIVLYDDFQCVPRLLCEAAGGGLGSSNVLQSVTGLQPLMTLLSAYGGISSNPLFVFGRAVLLGMSSKGNPASCRYGYPLCPTDTEQLVHYLNNHNGGFFRFFNAPQKGQNIQQFYNHLQGNPQNGNYGLYQPNHPEAGFNPHQQNIGFVNQNQGYGYQIPYEQYQQNYGFAFPYGENFKIQKRIQNNPNTDNAYNTDIYSKWIFPENIDDIDNENVENDNRRGKELKFPENSNYVSTENHETTFTFPNTNRGVESINYNNDELYKKYNNYKVNYVNNDKYNDFVTVYVVRGNGDPNKPEIVKLRPGQSL</sequence>
<keyword evidence="1" id="KW-0732">Signal</keyword>
<feature type="chain" id="PRO_5040264294" evidence="1">
    <location>
        <begin position="17"/>
        <end position="432"/>
    </location>
</feature>
<feature type="signal peptide" evidence="1">
    <location>
        <begin position="1"/>
        <end position="16"/>
    </location>
</feature>
<protein>
    <submittedName>
        <fullName evidence="2">Uncharacterized protein</fullName>
    </submittedName>
</protein>
<dbReference type="AlphaFoldDB" id="A0A9P0X9A0"/>
<evidence type="ECO:0000256" key="1">
    <source>
        <dbReference type="SAM" id="SignalP"/>
    </source>
</evidence>
<name>A0A9P0X9A0_PIEBR</name>
<gene>
    <name evidence="2" type="ORF">PIBRA_LOCUS4595</name>
</gene>
<dbReference type="Proteomes" id="UP001152562">
    <property type="component" value="Unassembled WGS sequence"/>
</dbReference>
<proteinExistence type="predicted"/>
<evidence type="ECO:0000313" key="3">
    <source>
        <dbReference type="Proteomes" id="UP001152562"/>
    </source>
</evidence>
<evidence type="ECO:0000313" key="2">
    <source>
        <dbReference type="EMBL" id="CAH4027359.1"/>
    </source>
</evidence>